<dbReference type="PANTHER" id="PTHR34216">
    <property type="match status" value="1"/>
</dbReference>
<feature type="domain" description="NodB homology" evidence="3">
    <location>
        <begin position="90"/>
        <end position="286"/>
    </location>
</feature>
<protein>
    <submittedName>
        <fullName evidence="4">Peptidoglycan/xylan/chitin deacetylase (PgdA/CDA1 family)</fullName>
    </submittedName>
</protein>
<evidence type="ECO:0000313" key="5">
    <source>
        <dbReference type="Proteomes" id="UP000767854"/>
    </source>
</evidence>
<evidence type="ECO:0000256" key="1">
    <source>
        <dbReference type="ARBA" id="ARBA00004613"/>
    </source>
</evidence>
<keyword evidence="5" id="KW-1185">Reference proteome</keyword>
<dbReference type="InterPro" id="IPR051398">
    <property type="entry name" value="Polysacch_Deacetylase"/>
</dbReference>
<dbReference type="Pfam" id="PF01522">
    <property type="entry name" value="Polysacc_deac_1"/>
    <property type="match status" value="1"/>
</dbReference>
<keyword evidence="2" id="KW-0732">Signal</keyword>
<gene>
    <name evidence="4" type="ORF">JOC49_000384</name>
</gene>
<evidence type="ECO:0000313" key="4">
    <source>
        <dbReference type="EMBL" id="MBM7560870.1"/>
    </source>
</evidence>
<dbReference type="SUPFAM" id="SSF88713">
    <property type="entry name" value="Glycoside hydrolase/deacetylase"/>
    <property type="match status" value="1"/>
</dbReference>
<dbReference type="RefSeq" id="WP_204661642.1">
    <property type="nucleotide sequence ID" value="NZ_JAFBDT010000002.1"/>
</dbReference>
<reference evidence="4 5" key="1">
    <citation type="submission" date="2021-01" db="EMBL/GenBank/DDBJ databases">
        <title>Genomic Encyclopedia of Type Strains, Phase IV (KMG-IV): sequencing the most valuable type-strain genomes for metagenomic binning, comparative biology and taxonomic classification.</title>
        <authorList>
            <person name="Goeker M."/>
        </authorList>
    </citation>
    <scope>NUCLEOTIDE SEQUENCE [LARGE SCALE GENOMIC DNA]</scope>
    <source>
        <strain evidence="4 5">DSM 24436</strain>
    </source>
</reference>
<proteinExistence type="predicted"/>
<accession>A0ABS2MNA5</accession>
<dbReference type="EMBL" id="JAFBDT010000002">
    <property type="protein sequence ID" value="MBM7560870.1"/>
    <property type="molecule type" value="Genomic_DNA"/>
</dbReference>
<dbReference type="PROSITE" id="PS51677">
    <property type="entry name" value="NODB"/>
    <property type="match status" value="1"/>
</dbReference>
<dbReference type="InterPro" id="IPR011330">
    <property type="entry name" value="Glyco_hydro/deAcase_b/a-brl"/>
</dbReference>
<dbReference type="Gene3D" id="3.20.20.370">
    <property type="entry name" value="Glycoside hydrolase/deacetylase"/>
    <property type="match status" value="1"/>
</dbReference>
<dbReference type="Proteomes" id="UP000767854">
    <property type="component" value="Unassembled WGS sequence"/>
</dbReference>
<evidence type="ECO:0000259" key="3">
    <source>
        <dbReference type="PROSITE" id="PS51677"/>
    </source>
</evidence>
<comment type="subcellular location">
    <subcellularLocation>
        <location evidence="1">Secreted</location>
    </subcellularLocation>
</comment>
<comment type="caution">
    <text evidence="4">The sequence shown here is derived from an EMBL/GenBank/DDBJ whole genome shotgun (WGS) entry which is preliminary data.</text>
</comment>
<organism evidence="4 5">
    <name type="scientific">Fusibacter tunisiensis</name>
    <dbReference type="NCBI Taxonomy" id="1008308"/>
    <lineage>
        <taxon>Bacteria</taxon>
        <taxon>Bacillati</taxon>
        <taxon>Bacillota</taxon>
        <taxon>Clostridia</taxon>
        <taxon>Eubacteriales</taxon>
        <taxon>Eubacteriales Family XII. Incertae Sedis</taxon>
        <taxon>Fusibacter</taxon>
    </lineage>
</organism>
<dbReference type="PANTHER" id="PTHR34216:SF3">
    <property type="entry name" value="POLY-BETA-1,6-N-ACETYL-D-GLUCOSAMINE N-DEACETYLASE"/>
    <property type="match status" value="1"/>
</dbReference>
<dbReference type="InterPro" id="IPR002509">
    <property type="entry name" value="NODB_dom"/>
</dbReference>
<evidence type="ECO:0000256" key="2">
    <source>
        <dbReference type="ARBA" id="ARBA00022729"/>
    </source>
</evidence>
<name>A0ABS2MNA5_9FIRM</name>
<sequence length="286" mass="31197">MRGKWRLGVILSVCLCLSVGTGGIGFADVTPVSVPVLMYHHISDDVTGDAVVDVFKFFDDMWQLKKAGFETIALADLIAYVEGTGVLPEKPILVTFDDGYASNYVYAFPILKSLKMKAVINVIGWSVGLDRFVLTEDPIIPHFTWEAAREMVESGLVEIENHTYDLHSPEGLSYDGGMPVGYGMSQMAEESDADYATRILEDTGKMTALIESKTGRVPVSVAYPYGAFSEATEQVLEAFGVVCTFSTVPEIRSFGTVADLRAIPRLNVTGEVPVLKLLESVDGFED</sequence>